<keyword evidence="1" id="KW-0472">Membrane</keyword>
<feature type="transmembrane region" description="Helical" evidence="1">
    <location>
        <begin position="20"/>
        <end position="41"/>
    </location>
</feature>
<keyword evidence="1" id="KW-1133">Transmembrane helix</keyword>
<name>A0A0A9H6W9_ARUDO</name>
<reference evidence="2" key="1">
    <citation type="submission" date="2014-09" db="EMBL/GenBank/DDBJ databases">
        <authorList>
            <person name="Magalhaes I.L.F."/>
            <person name="Oliveira U."/>
            <person name="Santos F.R."/>
            <person name="Vidigal T.H.D.A."/>
            <person name="Brescovit A.D."/>
            <person name="Santos A.J."/>
        </authorList>
    </citation>
    <scope>NUCLEOTIDE SEQUENCE</scope>
    <source>
        <tissue evidence="2">Shoot tissue taken approximately 20 cm above the soil surface</tissue>
    </source>
</reference>
<accession>A0A0A9H6W9</accession>
<proteinExistence type="predicted"/>
<organism evidence="2">
    <name type="scientific">Arundo donax</name>
    <name type="common">Giant reed</name>
    <name type="synonym">Donax arundinaceus</name>
    <dbReference type="NCBI Taxonomy" id="35708"/>
    <lineage>
        <taxon>Eukaryota</taxon>
        <taxon>Viridiplantae</taxon>
        <taxon>Streptophyta</taxon>
        <taxon>Embryophyta</taxon>
        <taxon>Tracheophyta</taxon>
        <taxon>Spermatophyta</taxon>
        <taxon>Magnoliopsida</taxon>
        <taxon>Liliopsida</taxon>
        <taxon>Poales</taxon>
        <taxon>Poaceae</taxon>
        <taxon>PACMAD clade</taxon>
        <taxon>Arundinoideae</taxon>
        <taxon>Arundineae</taxon>
        <taxon>Arundo</taxon>
    </lineage>
</organism>
<dbReference type="EMBL" id="GBRH01169298">
    <property type="protein sequence ID" value="JAE28598.1"/>
    <property type="molecule type" value="Transcribed_RNA"/>
</dbReference>
<evidence type="ECO:0000256" key="1">
    <source>
        <dbReference type="SAM" id="Phobius"/>
    </source>
</evidence>
<dbReference type="AlphaFoldDB" id="A0A0A9H6W9"/>
<reference evidence="2" key="2">
    <citation type="journal article" date="2015" name="Data Brief">
        <title>Shoot transcriptome of the giant reed, Arundo donax.</title>
        <authorList>
            <person name="Barrero R.A."/>
            <person name="Guerrero F.D."/>
            <person name="Moolhuijzen P."/>
            <person name="Goolsby J.A."/>
            <person name="Tidwell J."/>
            <person name="Bellgard S.E."/>
            <person name="Bellgard M.I."/>
        </authorList>
    </citation>
    <scope>NUCLEOTIDE SEQUENCE</scope>
    <source>
        <tissue evidence="2">Shoot tissue taken approximately 20 cm above the soil surface</tissue>
    </source>
</reference>
<keyword evidence="1" id="KW-0812">Transmembrane</keyword>
<sequence length="61" mass="6987">MVRHHLQGTFDTVQSDSLVSLLAPAVILRVILSLRILIFLIPTLMSARLFSFFWNPDYPCI</sequence>
<evidence type="ECO:0000313" key="2">
    <source>
        <dbReference type="EMBL" id="JAE28598.1"/>
    </source>
</evidence>
<protein>
    <submittedName>
        <fullName evidence="2">Uncharacterized protein</fullName>
    </submittedName>
</protein>